<feature type="transmembrane region" description="Helical" evidence="8">
    <location>
        <begin position="94"/>
        <end position="116"/>
    </location>
</feature>
<evidence type="ECO:0000256" key="5">
    <source>
        <dbReference type="ARBA" id="ARBA00022989"/>
    </source>
</evidence>
<evidence type="ECO:0000256" key="1">
    <source>
        <dbReference type="ARBA" id="ARBA00004370"/>
    </source>
</evidence>
<keyword evidence="4" id="KW-0479">Metal-binding</keyword>
<evidence type="ECO:0000256" key="3">
    <source>
        <dbReference type="ARBA" id="ARBA00022692"/>
    </source>
</evidence>
<dbReference type="GO" id="GO:0016020">
    <property type="term" value="C:membrane"/>
    <property type="evidence" value="ECO:0007669"/>
    <property type="project" value="UniProtKB-SubCell"/>
</dbReference>
<keyword evidence="3 8" id="KW-0812">Transmembrane</keyword>
<dbReference type="Pfam" id="PF01127">
    <property type="entry name" value="Sdh_cyt"/>
    <property type="match status" value="1"/>
</dbReference>
<dbReference type="Proteomes" id="UP000283841">
    <property type="component" value="Unassembled WGS sequence"/>
</dbReference>
<dbReference type="CDD" id="cd03499">
    <property type="entry name" value="SQR_TypeC_SdhC"/>
    <property type="match status" value="1"/>
</dbReference>
<dbReference type="InterPro" id="IPR000701">
    <property type="entry name" value="SuccDH_FuR_B_TM-su"/>
</dbReference>
<dbReference type="GeneID" id="39596609"/>
<protein>
    <submittedName>
        <fullName evidence="9">Succinate dehydrogenase cytochrome b560 subunit</fullName>
    </submittedName>
</protein>
<dbReference type="VEuPathDB" id="FungiDB:C8Q69DRAFT_318373"/>
<evidence type="ECO:0000256" key="6">
    <source>
        <dbReference type="ARBA" id="ARBA00023004"/>
    </source>
</evidence>
<gene>
    <name evidence="9" type="ORF">C8Q69DRAFT_318373</name>
</gene>
<name>A0A443HQU0_BYSSP</name>
<comment type="caution">
    <text evidence="9">The sequence shown here is derived from an EMBL/GenBank/DDBJ whole genome shotgun (WGS) entry which is preliminary data.</text>
</comment>
<keyword evidence="6" id="KW-0408">Iron</keyword>
<dbReference type="NCBIfam" id="TIGR02970">
    <property type="entry name" value="succ_dehyd_cytB"/>
    <property type="match status" value="1"/>
</dbReference>
<dbReference type="InterPro" id="IPR034804">
    <property type="entry name" value="SQR/QFR_C/D"/>
</dbReference>
<keyword evidence="7 8" id="KW-0472">Membrane</keyword>
<dbReference type="GO" id="GO:0005739">
    <property type="term" value="C:mitochondrion"/>
    <property type="evidence" value="ECO:0007669"/>
    <property type="project" value="GOC"/>
</dbReference>
<dbReference type="InterPro" id="IPR014314">
    <property type="entry name" value="Succ_DH_cytb556"/>
</dbReference>
<sequence>MSALMFYHGRKLGQTCPRAILHISPTVAHGPIGSPTILRFVGHYNGIRYSSHIASLKTMTPQEAQARLAVQRTKRPVSPHLTIYKWRYTSLASILNRITGGILTGGLYGFAIVYLLSPVLGLHLDSTTIAEAFGSLPPGTKVAVKFGAVLPFAYHCFNGTKHLIWDRGYLLRNKQAQYAAWAVAVATLSTSLGLALWKFE</sequence>
<dbReference type="AlphaFoldDB" id="A0A443HQU0"/>
<dbReference type="GO" id="GO:0006121">
    <property type="term" value="P:mitochondrial electron transport, succinate to ubiquinone"/>
    <property type="evidence" value="ECO:0007669"/>
    <property type="project" value="TreeGrafter"/>
</dbReference>
<evidence type="ECO:0000256" key="2">
    <source>
        <dbReference type="ARBA" id="ARBA00022617"/>
    </source>
</evidence>
<keyword evidence="5 8" id="KW-1133">Transmembrane helix</keyword>
<keyword evidence="10" id="KW-1185">Reference proteome</keyword>
<evidence type="ECO:0000313" key="9">
    <source>
        <dbReference type="EMBL" id="RWQ94161.1"/>
    </source>
</evidence>
<evidence type="ECO:0000256" key="7">
    <source>
        <dbReference type="ARBA" id="ARBA00023136"/>
    </source>
</evidence>
<dbReference type="SUPFAM" id="SSF81343">
    <property type="entry name" value="Fumarate reductase respiratory complex transmembrane subunits"/>
    <property type="match status" value="1"/>
</dbReference>
<feature type="transmembrane region" description="Helical" evidence="8">
    <location>
        <begin position="178"/>
        <end position="197"/>
    </location>
</feature>
<evidence type="ECO:0000256" key="4">
    <source>
        <dbReference type="ARBA" id="ARBA00022723"/>
    </source>
</evidence>
<dbReference type="RefSeq" id="XP_028483806.1">
    <property type="nucleotide sequence ID" value="XM_028627332.1"/>
</dbReference>
<dbReference type="GO" id="GO:0006099">
    <property type="term" value="P:tricarboxylic acid cycle"/>
    <property type="evidence" value="ECO:0007669"/>
    <property type="project" value="InterPro"/>
</dbReference>
<dbReference type="GO" id="GO:0009055">
    <property type="term" value="F:electron transfer activity"/>
    <property type="evidence" value="ECO:0007669"/>
    <property type="project" value="InterPro"/>
</dbReference>
<evidence type="ECO:0000313" key="10">
    <source>
        <dbReference type="Proteomes" id="UP000283841"/>
    </source>
</evidence>
<organism evidence="9 10">
    <name type="scientific">Byssochlamys spectabilis</name>
    <name type="common">Paecilomyces variotii</name>
    <dbReference type="NCBI Taxonomy" id="264951"/>
    <lineage>
        <taxon>Eukaryota</taxon>
        <taxon>Fungi</taxon>
        <taxon>Dikarya</taxon>
        <taxon>Ascomycota</taxon>
        <taxon>Pezizomycotina</taxon>
        <taxon>Eurotiomycetes</taxon>
        <taxon>Eurotiomycetidae</taxon>
        <taxon>Eurotiales</taxon>
        <taxon>Thermoascaceae</taxon>
        <taxon>Paecilomyces</taxon>
    </lineage>
</organism>
<dbReference type="GO" id="GO:0046872">
    <property type="term" value="F:metal ion binding"/>
    <property type="evidence" value="ECO:0007669"/>
    <property type="project" value="UniProtKB-KW"/>
</dbReference>
<evidence type="ECO:0000256" key="8">
    <source>
        <dbReference type="SAM" id="Phobius"/>
    </source>
</evidence>
<accession>A0A443HQU0</accession>
<dbReference type="EMBL" id="RCNU01000008">
    <property type="protein sequence ID" value="RWQ94161.1"/>
    <property type="molecule type" value="Genomic_DNA"/>
</dbReference>
<proteinExistence type="predicted"/>
<dbReference type="PANTHER" id="PTHR10978">
    <property type="entry name" value="SUCCINATE DEHYDROGENASE CYTOCHROME B560 SUBUNIT"/>
    <property type="match status" value="1"/>
</dbReference>
<dbReference type="Gene3D" id="1.20.1300.10">
    <property type="entry name" value="Fumarate reductase/succinate dehydrogenase, transmembrane subunit"/>
    <property type="match status" value="1"/>
</dbReference>
<reference evidence="9 10" key="1">
    <citation type="journal article" date="2018" name="Front. Microbiol.">
        <title>Genomic and genetic insights into a cosmopolitan fungus, Paecilomyces variotii (Eurotiales).</title>
        <authorList>
            <person name="Urquhart A.S."/>
            <person name="Mondo S.J."/>
            <person name="Makela M.R."/>
            <person name="Hane J.K."/>
            <person name="Wiebenga A."/>
            <person name="He G."/>
            <person name="Mihaltcheva S."/>
            <person name="Pangilinan J."/>
            <person name="Lipzen A."/>
            <person name="Barry K."/>
            <person name="de Vries R.P."/>
            <person name="Grigoriev I.V."/>
            <person name="Idnurm A."/>
        </authorList>
    </citation>
    <scope>NUCLEOTIDE SEQUENCE [LARGE SCALE GENOMIC DNA]</scope>
    <source>
        <strain evidence="9 10">CBS 101075</strain>
    </source>
</reference>
<keyword evidence="2" id="KW-0349">Heme</keyword>
<comment type="subcellular location">
    <subcellularLocation>
        <location evidence="1">Membrane</location>
    </subcellularLocation>
</comment>
<dbReference type="PANTHER" id="PTHR10978:SF5">
    <property type="entry name" value="SUCCINATE DEHYDROGENASE CYTOCHROME B560 SUBUNIT, MITOCHONDRIAL"/>
    <property type="match status" value="1"/>
</dbReference>
<dbReference type="STRING" id="264951.A0A443HQU0"/>